<dbReference type="PANTHER" id="PTHR12271">
    <property type="entry name" value="POLY A POLYMERASE CID PAP -RELATED"/>
    <property type="match status" value="1"/>
</dbReference>
<evidence type="ECO:0000256" key="1">
    <source>
        <dbReference type="SAM" id="MobiDB-lite"/>
    </source>
</evidence>
<comment type="caution">
    <text evidence="3">The sequence shown here is derived from an EMBL/GenBank/DDBJ whole genome shotgun (WGS) entry which is preliminary data.</text>
</comment>
<feature type="domain" description="Poly(A) RNA polymerase mitochondrial-like central palm" evidence="2">
    <location>
        <begin position="118"/>
        <end position="249"/>
    </location>
</feature>
<gene>
    <name evidence="3" type="ORF">K461DRAFT_291723</name>
</gene>
<dbReference type="OrthoDB" id="2274644at2759"/>
<dbReference type="EMBL" id="ML996083">
    <property type="protein sequence ID" value="KAF2154810.1"/>
    <property type="molecule type" value="Genomic_DNA"/>
</dbReference>
<dbReference type="GO" id="GO:0031123">
    <property type="term" value="P:RNA 3'-end processing"/>
    <property type="evidence" value="ECO:0007669"/>
    <property type="project" value="TreeGrafter"/>
</dbReference>
<sequence length="276" mass="30962">MAATERLHQQRNAHTQSNPLQTSSVPSTPHQIPRDLRFPSRSPSPGRAISGRRSPRSAVKQTSGVPVSQPAAAVICKFETGAEFRKRRIPYKDGGNEPLPPPSTEPKKVLEPHEEDKLSGDMRELYDRLLPSQESEERRAKLIKKLEKILNDEWPGHDIKVNVFGSSGNLLSSSDSDVDICITTPLKSLESMHSLATTLHQHGMERVVCRAAAKVPIVKIWDPELQLACDMNVNNTLALENTRMIKTYVEIDDRVRPLAKIIKYWTKQRILNDAGK</sequence>
<feature type="compositionally biased region" description="Polar residues" evidence="1">
    <location>
        <begin position="10"/>
        <end position="30"/>
    </location>
</feature>
<feature type="region of interest" description="Disordered" evidence="1">
    <location>
        <begin position="1"/>
        <end position="66"/>
    </location>
</feature>
<feature type="compositionally biased region" description="Basic and acidic residues" evidence="1">
    <location>
        <begin position="105"/>
        <end position="118"/>
    </location>
</feature>
<dbReference type="Gene3D" id="3.30.460.10">
    <property type="entry name" value="Beta Polymerase, domain 2"/>
    <property type="match status" value="1"/>
</dbReference>
<dbReference type="InterPro" id="IPR043519">
    <property type="entry name" value="NT_sf"/>
</dbReference>
<accession>A0A9P4J7Y2</accession>
<organism evidence="3 4">
    <name type="scientific">Myriangium duriaei CBS 260.36</name>
    <dbReference type="NCBI Taxonomy" id="1168546"/>
    <lineage>
        <taxon>Eukaryota</taxon>
        <taxon>Fungi</taxon>
        <taxon>Dikarya</taxon>
        <taxon>Ascomycota</taxon>
        <taxon>Pezizomycotina</taxon>
        <taxon>Dothideomycetes</taxon>
        <taxon>Dothideomycetidae</taxon>
        <taxon>Myriangiales</taxon>
        <taxon>Myriangiaceae</taxon>
        <taxon>Myriangium</taxon>
    </lineage>
</organism>
<evidence type="ECO:0000259" key="2">
    <source>
        <dbReference type="Pfam" id="PF22600"/>
    </source>
</evidence>
<dbReference type="GO" id="GO:0010605">
    <property type="term" value="P:negative regulation of macromolecule metabolic process"/>
    <property type="evidence" value="ECO:0007669"/>
    <property type="project" value="UniProtKB-ARBA"/>
</dbReference>
<name>A0A9P4J7Y2_9PEZI</name>
<protein>
    <submittedName>
        <fullName evidence="3">Nucleotidyltransferase</fullName>
    </submittedName>
</protein>
<dbReference type="InterPro" id="IPR054708">
    <property type="entry name" value="MTPAP-like_central"/>
</dbReference>
<dbReference type="AlphaFoldDB" id="A0A9P4J7Y2"/>
<dbReference type="CDD" id="cd05402">
    <property type="entry name" value="NT_PAP_TUTase"/>
    <property type="match status" value="1"/>
</dbReference>
<dbReference type="SUPFAM" id="SSF81301">
    <property type="entry name" value="Nucleotidyltransferase"/>
    <property type="match status" value="1"/>
</dbReference>
<dbReference type="PANTHER" id="PTHR12271:SF113">
    <property type="entry name" value="POLY(A) RNA POLYMERASE CID11"/>
    <property type="match status" value="1"/>
</dbReference>
<evidence type="ECO:0000313" key="3">
    <source>
        <dbReference type="EMBL" id="KAF2154810.1"/>
    </source>
</evidence>
<evidence type="ECO:0000313" key="4">
    <source>
        <dbReference type="Proteomes" id="UP000799439"/>
    </source>
</evidence>
<feature type="region of interest" description="Disordered" evidence="1">
    <location>
        <begin position="87"/>
        <end position="118"/>
    </location>
</feature>
<reference evidence="3" key="1">
    <citation type="journal article" date="2020" name="Stud. Mycol.">
        <title>101 Dothideomycetes genomes: a test case for predicting lifestyles and emergence of pathogens.</title>
        <authorList>
            <person name="Haridas S."/>
            <person name="Albert R."/>
            <person name="Binder M."/>
            <person name="Bloem J."/>
            <person name="Labutti K."/>
            <person name="Salamov A."/>
            <person name="Andreopoulos B."/>
            <person name="Baker S."/>
            <person name="Barry K."/>
            <person name="Bills G."/>
            <person name="Bluhm B."/>
            <person name="Cannon C."/>
            <person name="Castanera R."/>
            <person name="Culley D."/>
            <person name="Daum C."/>
            <person name="Ezra D."/>
            <person name="Gonzalez J."/>
            <person name="Henrissat B."/>
            <person name="Kuo A."/>
            <person name="Liang C."/>
            <person name="Lipzen A."/>
            <person name="Lutzoni F."/>
            <person name="Magnuson J."/>
            <person name="Mondo S."/>
            <person name="Nolan M."/>
            <person name="Ohm R."/>
            <person name="Pangilinan J."/>
            <person name="Park H.-J."/>
            <person name="Ramirez L."/>
            <person name="Alfaro M."/>
            <person name="Sun H."/>
            <person name="Tritt A."/>
            <person name="Yoshinaga Y."/>
            <person name="Zwiers L.-H."/>
            <person name="Turgeon B."/>
            <person name="Goodwin S."/>
            <person name="Spatafora J."/>
            <person name="Crous P."/>
            <person name="Grigoriev I."/>
        </authorList>
    </citation>
    <scope>NUCLEOTIDE SEQUENCE</scope>
    <source>
        <strain evidence="3">CBS 260.36</strain>
    </source>
</reference>
<keyword evidence="4" id="KW-1185">Reference proteome</keyword>
<dbReference type="Gene3D" id="1.10.1410.10">
    <property type="match status" value="1"/>
</dbReference>
<dbReference type="GO" id="GO:0016779">
    <property type="term" value="F:nucleotidyltransferase activity"/>
    <property type="evidence" value="ECO:0007669"/>
    <property type="project" value="UniProtKB-ARBA"/>
</dbReference>
<dbReference type="Pfam" id="PF22600">
    <property type="entry name" value="MTPAP-like_central"/>
    <property type="match status" value="1"/>
</dbReference>
<dbReference type="Proteomes" id="UP000799439">
    <property type="component" value="Unassembled WGS sequence"/>
</dbReference>
<proteinExistence type="predicted"/>